<gene>
    <name evidence="1" type="primary">Acey_s0366.g16</name>
    <name evidence="1" type="ORF">Y032_0366g16</name>
</gene>
<keyword evidence="2" id="KW-1185">Reference proteome</keyword>
<dbReference type="Proteomes" id="UP000024635">
    <property type="component" value="Unassembled WGS sequence"/>
</dbReference>
<evidence type="ECO:0000313" key="1">
    <source>
        <dbReference type="EMBL" id="EYB82117.1"/>
    </source>
</evidence>
<protein>
    <submittedName>
        <fullName evidence="1">Uncharacterized protein</fullName>
    </submittedName>
</protein>
<dbReference type="EMBL" id="JARK01001702">
    <property type="protein sequence ID" value="EYB82117.1"/>
    <property type="molecule type" value="Genomic_DNA"/>
</dbReference>
<proteinExistence type="predicted"/>
<reference evidence="2" key="1">
    <citation type="journal article" date="2015" name="Nat. Genet.">
        <title>The genome and transcriptome of the zoonotic hookworm Ancylostoma ceylanicum identify infection-specific gene families.</title>
        <authorList>
            <person name="Schwarz E.M."/>
            <person name="Hu Y."/>
            <person name="Antoshechkin I."/>
            <person name="Miller M.M."/>
            <person name="Sternberg P.W."/>
            <person name="Aroian R.V."/>
        </authorList>
    </citation>
    <scope>NUCLEOTIDE SEQUENCE</scope>
    <source>
        <strain evidence="2">HY135</strain>
    </source>
</reference>
<accession>A0A016RVK7</accession>
<organism evidence="1 2">
    <name type="scientific">Ancylostoma ceylanicum</name>
    <dbReference type="NCBI Taxonomy" id="53326"/>
    <lineage>
        <taxon>Eukaryota</taxon>
        <taxon>Metazoa</taxon>
        <taxon>Ecdysozoa</taxon>
        <taxon>Nematoda</taxon>
        <taxon>Chromadorea</taxon>
        <taxon>Rhabditida</taxon>
        <taxon>Rhabditina</taxon>
        <taxon>Rhabditomorpha</taxon>
        <taxon>Strongyloidea</taxon>
        <taxon>Ancylostomatidae</taxon>
        <taxon>Ancylostomatinae</taxon>
        <taxon>Ancylostoma</taxon>
    </lineage>
</organism>
<name>A0A016RVK7_9BILA</name>
<comment type="caution">
    <text evidence="1">The sequence shown here is derived from an EMBL/GenBank/DDBJ whole genome shotgun (WGS) entry which is preliminary data.</text>
</comment>
<dbReference type="AlphaFoldDB" id="A0A016RVK7"/>
<evidence type="ECO:0000313" key="2">
    <source>
        <dbReference type="Proteomes" id="UP000024635"/>
    </source>
</evidence>
<sequence>MNFHGFHFGRPFCAVTQATGNDAVFEEISLFYKKMSVISQTPRTHRLLDLRELECARVSCVCCAFPFLCYFNPGTS</sequence>